<dbReference type="SUPFAM" id="SSF46458">
    <property type="entry name" value="Globin-like"/>
    <property type="match status" value="1"/>
</dbReference>
<dbReference type="Gene3D" id="1.10.490.10">
    <property type="entry name" value="Globins"/>
    <property type="match status" value="1"/>
</dbReference>
<keyword evidence="1" id="KW-0813">Transport</keyword>
<dbReference type="GO" id="GO:0019825">
    <property type="term" value="F:oxygen binding"/>
    <property type="evidence" value="ECO:0007669"/>
    <property type="project" value="InterPro"/>
</dbReference>
<keyword evidence="2 5" id="KW-0349">Heme</keyword>
<keyword evidence="6" id="KW-0614">Plasmid</keyword>
<dbReference type="Pfam" id="PF01152">
    <property type="entry name" value="Bac_globin"/>
    <property type="match status" value="1"/>
</dbReference>
<accession>A0A3G8YI82</accession>
<dbReference type="InterPro" id="IPR001486">
    <property type="entry name" value="Hemoglobin_trunc"/>
</dbReference>
<dbReference type="OrthoDB" id="25954at2"/>
<dbReference type="Proteomes" id="UP000276417">
    <property type="component" value="Plasmid unnamed1"/>
</dbReference>
<evidence type="ECO:0000256" key="5">
    <source>
        <dbReference type="PIRSR" id="PIRSR601486-1"/>
    </source>
</evidence>
<dbReference type="RefSeq" id="WP_124874294.1">
    <property type="nucleotide sequence ID" value="NZ_CP034185.1"/>
</dbReference>
<dbReference type="InterPro" id="IPR009050">
    <property type="entry name" value="Globin-like_sf"/>
</dbReference>
<evidence type="ECO:0000313" key="6">
    <source>
        <dbReference type="EMBL" id="AZI44550.1"/>
    </source>
</evidence>
<feature type="binding site" description="distal binding residue" evidence="5">
    <location>
        <position position="81"/>
    </location>
    <ligand>
        <name>heme</name>
        <dbReference type="ChEBI" id="CHEBI:30413"/>
    </ligand>
    <ligandPart>
        <name>Fe</name>
        <dbReference type="ChEBI" id="CHEBI:18248"/>
    </ligandPart>
</feature>
<evidence type="ECO:0000256" key="2">
    <source>
        <dbReference type="ARBA" id="ARBA00022617"/>
    </source>
</evidence>
<sequence length="136" mass="15638">MTAPVTAGRLFDQIGEITLRRVLWLFYERVMQDELLAPVFRAKLGTFPKDGWPVHMTRLEGFWRATTGGPSTYRGQPGPAHQGHGLEAQHFERWLALWDKTLREQLDPPEAEALLKMASRMRVNLERFATLPLDKP</sequence>
<dbReference type="EMBL" id="CP034185">
    <property type="protein sequence ID" value="AZI44550.1"/>
    <property type="molecule type" value="Genomic_DNA"/>
</dbReference>
<protein>
    <submittedName>
        <fullName evidence="6">Group III truncated hemoglobin</fullName>
    </submittedName>
</protein>
<keyword evidence="3 5" id="KW-0479">Metal-binding</keyword>
<organism evidence="6 7">
    <name type="scientific">Deinococcus psychrotolerans</name>
    <dbReference type="NCBI Taxonomy" id="2489213"/>
    <lineage>
        <taxon>Bacteria</taxon>
        <taxon>Thermotogati</taxon>
        <taxon>Deinococcota</taxon>
        <taxon>Deinococci</taxon>
        <taxon>Deinococcales</taxon>
        <taxon>Deinococcaceae</taxon>
        <taxon>Deinococcus</taxon>
    </lineage>
</organism>
<dbReference type="KEGG" id="dph:EHF33_16700"/>
<dbReference type="CDD" id="cd08916">
    <property type="entry name" value="TrHb3_P"/>
    <property type="match status" value="1"/>
</dbReference>
<keyword evidence="7" id="KW-1185">Reference proteome</keyword>
<evidence type="ECO:0000256" key="4">
    <source>
        <dbReference type="ARBA" id="ARBA00023004"/>
    </source>
</evidence>
<dbReference type="InterPro" id="IPR012292">
    <property type="entry name" value="Globin/Proto"/>
</dbReference>
<dbReference type="AlphaFoldDB" id="A0A3G8YI82"/>
<keyword evidence="4 5" id="KW-0408">Iron</keyword>
<evidence type="ECO:0000256" key="1">
    <source>
        <dbReference type="ARBA" id="ARBA00022448"/>
    </source>
</evidence>
<dbReference type="GO" id="GO:0046872">
    <property type="term" value="F:metal ion binding"/>
    <property type="evidence" value="ECO:0007669"/>
    <property type="project" value="UniProtKB-KW"/>
</dbReference>
<gene>
    <name evidence="6" type="ORF">EHF33_16700</name>
</gene>
<proteinExistence type="predicted"/>
<geneLocation type="plasmid" evidence="6 7">
    <name>unnamed1</name>
</geneLocation>
<reference evidence="6 7" key="1">
    <citation type="submission" date="2018-11" db="EMBL/GenBank/DDBJ databases">
        <title>Deinococcus shelandsis sp. nov., isolated from South Shetland Islands soil of Antarctica.</title>
        <authorList>
            <person name="Tian J."/>
        </authorList>
    </citation>
    <scope>NUCLEOTIDE SEQUENCE [LARGE SCALE GENOMIC DNA]</scope>
    <source>
        <strain evidence="6 7">S14-83T</strain>
        <plasmid evidence="6 7">unnamed1</plasmid>
    </source>
</reference>
<evidence type="ECO:0000256" key="3">
    <source>
        <dbReference type="ARBA" id="ARBA00022723"/>
    </source>
</evidence>
<name>A0A3G8YI82_9DEIO</name>
<evidence type="ECO:0000313" key="7">
    <source>
        <dbReference type="Proteomes" id="UP000276417"/>
    </source>
</evidence>
<dbReference type="GO" id="GO:0020037">
    <property type="term" value="F:heme binding"/>
    <property type="evidence" value="ECO:0007669"/>
    <property type="project" value="InterPro"/>
</dbReference>